<dbReference type="AlphaFoldDB" id="A0AAD5W3N6"/>
<protein>
    <recommendedName>
        <fullName evidence="1">F-box domain-containing protein</fullName>
    </recommendedName>
</protein>
<keyword evidence="3" id="KW-1185">Reference proteome</keyword>
<dbReference type="Gene3D" id="1.20.1280.50">
    <property type="match status" value="1"/>
</dbReference>
<feature type="domain" description="F-box" evidence="1">
    <location>
        <begin position="24"/>
        <end position="92"/>
    </location>
</feature>
<reference evidence="2" key="1">
    <citation type="submission" date="2022-07" db="EMBL/GenBank/DDBJ databases">
        <title>Genome Sequence of Leucocoprinus birnbaumii.</title>
        <authorList>
            <person name="Buettner E."/>
        </authorList>
    </citation>
    <scope>NUCLEOTIDE SEQUENCE</scope>
    <source>
        <strain evidence="2">VT141</strain>
    </source>
</reference>
<organism evidence="2 3">
    <name type="scientific">Leucocoprinus birnbaumii</name>
    <dbReference type="NCBI Taxonomy" id="56174"/>
    <lineage>
        <taxon>Eukaryota</taxon>
        <taxon>Fungi</taxon>
        <taxon>Dikarya</taxon>
        <taxon>Basidiomycota</taxon>
        <taxon>Agaricomycotina</taxon>
        <taxon>Agaricomycetes</taxon>
        <taxon>Agaricomycetidae</taxon>
        <taxon>Agaricales</taxon>
        <taxon>Agaricineae</taxon>
        <taxon>Agaricaceae</taxon>
        <taxon>Leucocoprinus</taxon>
    </lineage>
</organism>
<accession>A0AAD5W3N6</accession>
<sequence>MSFLSPFASLLSEPNITYPPMAPTLPHEVLCRIFQESLDYSPFYHRSYDQDGDINLSCQCSRMTTPLTLSAVCQLWRRVAFGDPQLWRNVYLVASPWKAEAQSVLLREWLSRAGILTLDIDIDCPVEDDKRWSPENKERSHLILRVVYEYSHRCTTFRTRLPPSCLSLPWGSSSLPRWTKLTSLDIATYNLTEGVDGQDEEDLDSISVFRHSRQLRHLTIWEIRIEQLHLPWSHLALASISTQALTVYDCLVLLRNAPNVEECLFSNVTYPNSEELENFQDYIHLPQLHTLHLDFTELGGHYGAIFNHITTPNLRALSYYSEEGSPFPAEEFQEFLQRSCCPLISLEIKGSDMSAPAIWNSLRLIPQSLEQVFIEAQDPTGEGPMITFVPYLKFPFPRIRAATFRAPRSVVQELESLITMPH</sequence>
<gene>
    <name evidence="2" type="ORF">NP233_g1655</name>
</gene>
<comment type="caution">
    <text evidence="2">The sequence shown here is derived from an EMBL/GenBank/DDBJ whole genome shotgun (WGS) entry which is preliminary data.</text>
</comment>
<dbReference type="Proteomes" id="UP001213000">
    <property type="component" value="Unassembled WGS sequence"/>
</dbReference>
<dbReference type="InterPro" id="IPR032675">
    <property type="entry name" value="LRR_dom_sf"/>
</dbReference>
<dbReference type="Gene3D" id="3.80.10.10">
    <property type="entry name" value="Ribonuclease Inhibitor"/>
    <property type="match status" value="1"/>
</dbReference>
<dbReference type="Pfam" id="PF12937">
    <property type="entry name" value="F-box-like"/>
    <property type="match status" value="1"/>
</dbReference>
<dbReference type="EMBL" id="JANIEX010000062">
    <property type="protein sequence ID" value="KAJ3574614.1"/>
    <property type="molecule type" value="Genomic_DNA"/>
</dbReference>
<dbReference type="InterPro" id="IPR001810">
    <property type="entry name" value="F-box_dom"/>
</dbReference>
<dbReference type="SUPFAM" id="SSF52047">
    <property type="entry name" value="RNI-like"/>
    <property type="match status" value="1"/>
</dbReference>
<evidence type="ECO:0000313" key="3">
    <source>
        <dbReference type="Proteomes" id="UP001213000"/>
    </source>
</evidence>
<name>A0AAD5W3N6_9AGAR</name>
<proteinExistence type="predicted"/>
<evidence type="ECO:0000313" key="2">
    <source>
        <dbReference type="EMBL" id="KAJ3574614.1"/>
    </source>
</evidence>
<evidence type="ECO:0000259" key="1">
    <source>
        <dbReference type="Pfam" id="PF12937"/>
    </source>
</evidence>